<dbReference type="PANTHER" id="PTHR46558:SF11">
    <property type="entry name" value="HTH-TYPE TRANSCRIPTIONAL REGULATOR XRE"/>
    <property type="match status" value="1"/>
</dbReference>
<evidence type="ECO:0000313" key="4">
    <source>
        <dbReference type="EMBL" id="HJC24849.1"/>
    </source>
</evidence>
<dbReference type="Proteomes" id="UP000823891">
    <property type="component" value="Unassembled WGS sequence"/>
</dbReference>
<keyword evidence="1" id="KW-0238">DNA-binding</keyword>
<dbReference type="CDD" id="cd00093">
    <property type="entry name" value="HTH_XRE"/>
    <property type="match status" value="1"/>
</dbReference>
<accession>A0A9D2NI66</accession>
<dbReference type="PROSITE" id="PS50943">
    <property type="entry name" value="HTH_CROC1"/>
    <property type="match status" value="1"/>
</dbReference>
<protein>
    <submittedName>
        <fullName evidence="4">Helix-turn-helix domain-containing protein</fullName>
    </submittedName>
</protein>
<name>A0A9D2NI66_9FIRM</name>
<reference evidence="4" key="1">
    <citation type="journal article" date="2021" name="PeerJ">
        <title>Extensive microbial diversity within the chicken gut microbiome revealed by metagenomics and culture.</title>
        <authorList>
            <person name="Gilroy R."/>
            <person name="Ravi A."/>
            <person name="Getino M."/>
            <person name="Pursley I."/>
            <person name="Horton D.L."/>
            <person name="Alikhan N.F."/>
            <person name="Baker D."/>
            <person name="Gharbi K."/>
            <person name="Hall N."/>
            <person name="Watson M."/>
            <person name="Adriaenssens E.M."/>
            <person name="Foster-Nyarko E."/>
            <person name="Jarju S."/>
            <person name="Secka A."/>
            <person name="Antonio M."/>
            <person name="Oren A."/>
            <person name="Chaudhuri R.R."/>
            <person name="La Ragione R."/>
            <person name="Hildebrand F."/>
            <person name="Pallen M.J."/>
        </authorList>
    </citation>
    <scope>NUCLEOTIDE SEQUENCE</scope>
    <source>
        <strain evidence="4">USAMLcec2-132</strain>
    </source>
</reference>
<organism evidence="4 5">
    <name type="scientific">Candidatus Eisenbergiella merdavium</name>
    <dbReference type="NCBI Taxonomy" id="2838551"/>
    <lineage>
        <taxon>Bacteria</taxon>
        <taxon>Bacillati</taxon>
        <taxon>Bacillota</taxon>
        <taxon>Clostridia</taxon>
        <taxon>Lachnospirales</taxon>
        <taxon>Lachnospiraceae</taxon>
        <taxon>Eisenbergiella</taxon>
    </lineage>
</organism>
<dbReference type="EMBL" id="DWWS01000050">
    <property type="protein sequence ID" value="HJC24849.1"/>
    <property type="molecule type" value="Genomic_DNA"/>
</dbReference>
<feature type="compositionally biased region" description="Basic and acidic residues" evidence="2">
    <location>
        <begin position="68"/>
        <end position="78"/>
    </location>
</feature>
<gene>
    <name evidence="4" type="ORF">H9761_14285</name>
</gene>
<dbReference type="InterPro" id="IPR001387">
    <property type="entry name" value="Cro/C1-type_HTH"/>
</dbReference>
<evidence type="ECO:0000256" key="1">
    <source>
        <dbReference type="ARBA" id="ARBA00023125"/>
    </source>
</evidence>
<dbReference type="PANTHER" id="PTHR46558">
    <property type="entry name" value="TRACRIPTIONAL REGULATORY PROTEIN-RELATED-RELATED"/>
    <property type="match status" value="1"/>
</dbReference>
<reference evidence="4" key="2">
    <citation type="submission" date="2021-04" db="EMBL/GenBank/DDBJ databases">
        <authorList>
            <person name="Gilroy R."/>
        </authorList>
    </citation>
    <scope>NUCLEOTIDE SEQUENCE</scope>
    <source>
        <strain evidence="4">USAMLcec2-132</strain>
    </source>
</reference>
<dbReference type="Gene3D" id="1.10.260.40">
    <property type="entry name" value="lambda repressor-like DNA-binding domains"/>
    <property type="match status" value="1"/>
</dbReference>
<dbReference type="GO" id="GO:0003677">
    <property type="term" value="F:DNA binding"/>
    <property type="evidence" value="ECO:0007669"/>
    <property type="project" value="UniProtKB-KW"/>
</dbReference>
<sequence length="92" mass="10868">MLDYIAIMRGLREDNDVKQREVADYLNIDQRVYSRYERGQNAMPVRFIPLLCDYYNVSADYLLGRTKEKDYPGADKNRKLGSTKRTANDRKK</sequence>
<dbReference type="Pfam" id="PF01381">
    <property type="entry name" value="HTH_3"/>
    <property type="match status" value="1"/>
</dbReference>
<evidence type="ECO:0000313" key="5">
    <source>
        <dbReference type="Proteomes" id="UP000823891"/>
    </source>
</evidence>
<proteinExistence type="predicted"/>
<dbReference type="InterPro" id="IPR010982">
    <property type="entry name" value="Lambda_DNA-bd_dom_sf"/>
</dbReference>
<feature type="domain" description="HTH cro/C1-type" evidence="3">
    <location>
        <begin position="8"/>
        <end position="62"/>
    </location>
</feature>
<evidence type="ECO:0000259" key="3">
    <source>
        <dbReference type="PROSITE" id="PS50943"/>
    </source>
</evidence>
<comment type="caution">
    <text evidence="4">The sequence shown here is derived from an EMBL/GenBank/DDBJ whole genome shotgun (WGS) entry which is preliminary data.</text>
</comment>
<feature type="region of interest" description="Disordered" evidence="2">
    <location>
        <begin position="68"/>
        <end position="92"/>
    </location>
</feature>
<evidence type="ECO:0000256" key="2">
    <source>
        <dbReference type="SAM" id="MobiDB-lite"/>
    </source>
</evidence>
<dbReference type="SMART" id="SM00530">
    <property type="entry name" value="HTH_XRE"/>
    <property type="match status" value="1"/>
</dbReference>
<dbReference type="AlphaFoldDB" id="A0A9D2NI66"/>
<dbReference type="SUPFAM" id="SSF47413">
    <property type="entry name" value="lambda repressor-like DNA-binding domains"/>
    <property type="match status" value="1"/>
</dbReference>